<dbReference type="EMBL" id="KE525352">
    <property type="protein sequence ID" value="KFB51382.1"/>
    <property type="molecule type" value="Genomic_DNA"/>
</dbReference>
<dbReference type="Proteomes" id="UP000030765">
    <property type="component" value="Unassembled WGS sequence"/>
</dbReference>
<organism evidence="1">
    <name type="scientific">Anopheles sinensis</name>
    <name type="common">Mosquito</name>
    <dbReference type="NCBI Taxonomy" id="74873"/>
    <lineage>
        <taxon>Eukaryota</taxon>
        <taxon>Metazoa</taxon>
        <taxon>Ecdysozoa</taxon>
        <taxon>Arthropoda</taxon>
        <taxon>Hexapoda</taxon>
        <taxon>Insecta</taxon>
        <taxon>Pterygota</taxon>
        <taxon>Neoptera</taxon>
        <taxon>Endopterygota</taxon>
        <taxon>Diptera</taxon>
        <taxon>Nematocera</taxon>
        <taxon>Culicoidea</taxon>
        <taxon>Culicidae</taxon>
        <taxon>Anophelinae</taxon>
        <taxon>Anopheles</taxon>
    </lineage>
</organism>
<reference evidence="2" key="2">
    <citation type="submission" date="2020-05" db="UniProtKB">
        <authorList>
            <consortium name="EnsemblMetazoa"/>
        </authorList>
    </citation>
    <scope>IDENTIFICATION</scope>
</reference>
<dbReference type="VEuPathDB" id="VectorBase:ASIS007404"/>
<reference evidence="1 3" key="1">
    <citation type="journal article" date="2014" name="BMC Genomics">
        <title>Genome sequence of Anopheles sinensis provides insight into genetics basis of mosquito competence for malaria parasites.</title>
        <authorList>
            <person name="Zhou D."/>
            <person name="Zhang D."/>
            <person name="Ding G."/>
            <person name="Shi L."/>
            <person name="Hou Q."/>
            <person name="Ye Y."/>
            <person name="Xu Y."/>
            <person name="Zhou H."/>
            <person name="Xiong C."/>
            <person name="Li S."/>
            <person name="Yu J."/>
            <person name="Hong S."/>
            <person name="Yu X."/>
            <person name="Zou P."/>
            <person name="Chen C."/>
            <person name="Chang X."/>
            <person name="Wang W."/>
            <person name="Lv Y."/>
            <person name="Sun Y."/>
            <person name="Ma L."/>
            <person name="Shen B."/>
            <person name="Zhu C."/>
        </authorList>
    </citation>
    <scope>NUCLEOTIDE SEQUENCE [LARGE SCALE GENOMIC DNA]</scope>
</reference>
<dbReference type="AlphaFoldDB" id="A0A084WMD8"/>
<accession>A0A084WMD8</accession>
<gene>
    <name evidence="1" type="ORF">ZHAS_00019721</name>
</gene>
<name>A0A084WMD8_ANOSI</name>
<sequence>MSEFLHKRHELRLGYGGGSRPDVPRYFARGFIYVSSNDVHNVNADGWRDECQDDRGAKKGKVNT</sequence>
<proteinExistence type="predicted"/>
<evidence type="ECO:0000313" key="1">
    <source>
        <dbReference type="EMBL" id="KFB51382.1"/>
    </source>
</evidence>
<evidence type="ECO:0000313" key="2">
    <source>
        <dbReference type="EnsemblMetazoa" id="ASIC019721-PA"/>
    </source>
</evidence>
<dbReference type="EnsemblMetazoa" id="ASIC019721-RA">
    <property type="protein sequence ID" value="ASIC019721-PA"/>
    <property type="gene ID" value="ASIC019721"/>
</dbReference>
<keyword evidence="3" id="KW-1185">Reference proteome</keyword>
<dbReference type="VEuPathDB" id="VectorBase:ASIC019721"/>
<dbReference type="EMBL" id="ATLV01024426">
    <property type="status" value="NOT_ANNOTATED_CDS"/>
    <property type="molecule type" value="Genomic_DNA"/>
</dbReference>
<evidence type="ECO:0000313" key="3">
    <source>
        <dbReference type="Proteomes" id="UP000030765"/>
    </source>
</evidence>
<protein>
    <submittedName>
        <fullName evidence="1 2">Uncharacterized protein</fullName>
    </submittedName>
</protein>